<keyword evidence="1" id="KW-0472">Membrane</keyword>
<feature type="transmembrane region" description="Helical" evidence="1">
    <location>
        <begin position="66"/>
        <end position="89"/>
    </location>
</feature>
<organism evidence="3 4">
    <name type="scientific">Roseibacillus persicicus</name>
    <dbReference type="NCBI Taxonomy" id="454148"/>
    <lineage>
        <taxon>Bacteria</taxon>
        <taxon>Pseudomonadati</taxon>
        <taxon>Verrucomicrobiota</taxon>
        <taxon>Verrucomicrobiia</taxon>
        <taxon>Verrucomicrobiales</taxon>
        <taxon>Verrucomicrobiaceae</taxon>
        <taxon>Roseibacillus</taxon>
    </lineage>
</organism>
<proteinExistence type="predicted"/>
<evidence type="ECO:0000313" key="4">
    <source>
        <dbReference type="Proteomes" id="UP000644507"/>
    </source>
</evidence>
<feature type="transmembrane region" description="Helical" evidence="1">
    <location>
        <begin position="247"/>
        <end position="269"/>
    </location>
</feature>
<evidence type="ECO:0000313" key="3">
    <source>
        <dbReference type="EMBL" id="GHC59009.1"/>
    </source>
</evidence>
<evidence type="ECO:0000256" key="1">
    <source>
        <dbReference type="SAM" id="Phobius"/>
    </source>
</evidence>
<dbReference type="Pfam" id="PF01569">
    <property type="entry name" value="PAP2"/>
    <property type="match status" value="1"/>
</dbReference>
<keyword evidence="1" id="KW-1133">Transmembrane helix</keyword>
<evidence type="ECO:0000259" key="2">
    <source>
        <dbReference type="SMART" id="SM00014"/>
    </source>
</evidence>
<dbReference type="InterPro" id="IPR036938">
    <property type="entry name" value="PAP2/HPO_sf"/>
</dbReference>
<dbReference type="EMBL" id="BMXI01000012">
    <property type="protein sequence ID" value="GHC59009.1"/>
    <property type="molecule type" value="Genomic_DNA"/>
</dbReference>
<dbReference type="SMART" id="SM00014">
    <property type="entry name" value="acidPPc"/>
    <property type="match status" value="1"/>
</dbReference>
<reference evidence="3" key="1">
    <citation type="journal article" date="2014" name="Int. J. Syst. Evol. Microbiol.">
        <title>Complete genome sequence of Corynebacterium casei LMG S-19264T (=DSM 44701T), isolated from a smear-ripened cheese.</title>
        <authorList>
            <consortium name="US DOE Joint Genome Institute (JGI-PGF)"/>
            <person name="Walter F."/>
            <person name="Albersmeier A."/>
            <person name="Kalinowski J."/>
            <person name="Ruckert C."/>
        </authorList>
    </citation>
    <scope>NUCLEOTIDE SEQUENCE</scope>
    <source>
        <strain evidence="3">KCTC 12988</strain>
    </source>
</reference>
<sequence>MTKVTADKWPQASQTLVVRAAIYLPIAILAALSLPFLFSDLDLALQEPFYGGDNRWPVGDSPIWRFFYTIGPVPAILLGVVSIFTLMLGFGNQSLAKYRKLSAYFFFVLLIGAGLITNSILKDQWGRPRPKQVTAFDGTESFERLLHYEPESTGKSFPCGHATVGFYFLALVPLLKGRRRWWALILSLLLGLLIGIARMTQGGHFASDVIWAAAVMWFTSLLFYKLLRLDQSLYWQAKEGTKPLPKWVRWASAPVVVLILALVGTIWPYDKRLTATPDDLPPLEELRLDFNGEDILEIVPGKEFSITSFTDGHRAPKSRLRASSTFTDGPPTIRVDYRREGFFSELNVRTVVTVPEGLSLTIVGSEELTRLVLPKEGIEPQLELSPETKVLKR</sequence>
<comment type="caution">
    <text evidence="3">The sequence shown here is derived from an EMBL/GenBank/DDBJ whole genome shotgun (WGS) entry which is preliminary data.</text>
</comment>
<feature type="transmembrane region" description="Helical" evidence="1">
    <location>
        <begin position="155"/>
        <end position="174"/>
    </location>
</feature>
<dbReference type="RefSeq" id="WP_377047552.1">
    <property type="nucleotide sequence ID" value="NZ_JBHLZH010000011.1"/>
</dbReference>
<protein>
    <recommendedName>
        <fullName evidence="2">Phosphatidic acid phosphatase type 2/haloperoxidase domain-containing protein</fullName>
    </recommendedName>
</protein>
<dbReference type="AlphaFoldDB" id="A0A918WLZ5"/>
<dbReference type="CDD" id="cd03396">
    <property type="entry name" value="PAP2_like_6"/>
    <property type="match status" value="1"/>
</dbReference>
<dbReference type="Gene3D" id="1.20.144.10">
    <property type="entry name" value="Phosphatidic acid phosphatase type 2/haloperoxidase"/>
    <property type="match status" value="1"/>
</dbReference>
<feature type="domain" description="Phosphatidic acid phosphatase type 2/haloperoxidase" evidence="2">
    <location>
        <begin position="100"/>
        <end position="224"/>
    </location>
</feature>
<feature type="transmembrane region" description="Helical" evidence="1">
    <location>
        <begin position="181"/>
        <end position="197"/>
    </location>
</feature>
<feature type="transmembrane region" description="Helical" evidence="1">
    <location>
        <begin position="101"/>
        <end position="121"/>
    </location>
</feature>
<keyword evidence="1" id="KW-0812">Transmembrane</keyword>
<name>A0A918WLZ5_9BACT</name>
<dbReference type="InterPro" id="IPR000326">
    <property type="entry name" value="PAP2/HPO"/>
</dbReference>
<feature type="transmembrane region" description="Helical" evidence="1">
    <location>
        <begin position="209"/>
        <end position="227"/>
    </location>
</feature>
<gene>
    <name evidence="3" type="ORF">GCM10007100_27570</name>
</gene>
<keyword evidence="4" id="KW-1185">Reference proteome</keyword>
<accession>A0A918WLZ5</accession>
<reference evidence="3" key="2">
    <citation type="submission" date="2020-09" db="EMBL/GenBank/DDBJ databases">
        <authorList>
            <person name="Sun Q."/>
            <person name="Kim S."/>
        </authorList>
    </citation>
    <scope>NUCLEOTIDE SEQUENCE</scope>
    <source>
        <strain evidence="3">KCTC 12988</strain>
    </source>
</reference>
<dbReference type="SUPFAM" id="SSF48317">
    <property type="entry name" value="Acid phosphatase/Vanadium-dependent haloperoxidase"/>
    <property type="match status" value="1"/>
</dbReference>
<feature type="transmembrane region" description="Helical" evidence="1">
    <location>
        <begin position="20"/>
        <end position="38"/>
    </location>
</feature>
<dbReference type="Proteomes" id="UP000644507">
    <property type="component" value="Unassembled WGS sequence"/>
</dbReference>